<dbReference type="EMBL" id="BLLH01000001">
    <property type="protein sequence ID" value="GFH39836.1"/>
    <property type="molecule type" value="Genomic_DNA"/>
</dbReference>
<keyword evidence="2" id="KW-0231">Viral genome packaging</keyword>
<evidence type="ECO:0000256" key="2">
    <source>
        <dbReference type="ARBA" id="ARBA00023219"/>
    </source>
</evidence>
<comment type="caution">
    <text evidence="3">The sequence shown here is derived from an EMBL/GenBank/DDBJ whole genome shotgun (WGS) entry which is preliminary data.</text>
</comment>
<dbReference type="PANTHER" id="PTHR41328:SF2">
    <property type="entry name" value="TERMINASE SMALL SUBUNIT"/>
    <property type="match status" value="1"/>
</dbReference>
<sequence length="137" mass="15105">MTPKQRKFADNYIKTGNATQSAIDAGYSKKTANQIGNENLLKPVIRQYIDSHLEQLSKNTIADAEMALAVLSSILTGKELEQVVTQSGEVVEVPPNNVQKTRAAAEILKRYPVAQEIKLDGGIKIVFEDEDEDDSDE</sequence>
<dbReference type="Pfam" id="PF03592">
    <property type="entry name" value="Terminase_2"/>
    <property type="match status" value="1"/>
</dbReference>
<reference evidence="3 4" key="1">
    <citation type="submission" date="2020-02" db="EMBL/GenBank/DDBJ databases">
        <title>Draft genome sequence of Lactococcus sp. Hs20B0-1.</title>
        <authorList>
            <person name="Noda S."/>
            <person name="Yuki M."/>
            <person name="Ohkuma M."/>
        </authorList>
    </citation>
    <scope>NUCLEOTIDE SEQUENCE [LARGE SCALE GENOMIC DNA]</scope>
    <source>
        <strain evidence="3 4">Hs20B0-1</strain>
    </source>
</reference>
<dbReference type="AlphaFoldDB" id="A0A6A0B462"/>
<gene>
    <name evidence="3" type="primary">ps103</name>
    <name evidence="3" type="ORF">Hs20B_02340</name>
</gene>
<dbReference type="InterPro" id="IPR005335">
    <property type="entry name" value="Terminase_ssu"/>
</dbReference>
<evidence type="ECO:0000313" key="4">
    <source>
        <dbReference type="Proteomes" id="UP000475928"/>
    </source>
</evidence>
<evidence type="ECO:0000256" key="1">
    <source>
        <dbReference type="ARBA" id="ARBA00022612"/>
    </source>
</evidence>
<dbReference type="InterPro" id="IPR038713">
    <property type="entry name" value="Terminase_Gp1_N_sf"/>
</dbReference>
<accession>A0A6A0B462</accession>
<keyword evidence="1" id="KW-1188">Viral release from host cell</keyword>
<dbReference type="Gene3D" id="1.10.10.1400">
    <property type="entry name" value="Terminase, small subunit, N-terminal DNA-binding domain, HTH motif"/>
    <property type="match status" value="1"/>
</dbReference>
<dbReference type="Proteomes" id="UP000475928">
    <property type="component" value="Unassembled WGS sequence"/>
</dbReference>
<dbReference type="InterPro" id="IPR052404">
    <property type="entry name" value="SPP1-like_terminase"/>
</dbReference>
<keyword evidence="4" id="KW-1185">Reference proteome</keyword>
<protein>
    <submittedName>
        <fullName evidence="3">Terminase</fullName>
    </submittedName>
</protein>
<name>A0A6A0B462_9LACT</name>
<organism evidence="3 4">
    <name type="scientific">Pseudolactococcus insecticola</name>
    <dbReference type="NCBI Taxonomy" id="2709158"/>
    <lineage>
        <taxon>Bacteria</taxon>
        <taxon>Bacillati</taxon>
        <taxon>Bacillota</taxon>
        <taxon>Bacilli</taxon>
        <taxon>Lactobacillales</taxon>
        <taxon>Streptococcaceae</taxon>
        <taxon>Pseudolactococcus</taxon>
    </lineage>
</organism>
<proteinExistence type="predicted"/>
<dbReference type="GO" id="GO:0051276">
    <property type="term" value="P:chromosome organization"/>
    <property type="evidence" value="ECO:0007669"/>
    <property type="project" value="InterPro"/>
</dbReference>
<evidence type="ECO:0000313" key="3">
    <source>
        <dbReference type="EMBL" id="GFH39836.1"/>
    </source>
</evidence>
<dbReference type="PANTHER" id="PTHR41328">
    <property type="entry name" value="TERMINASE SMALL SUBUNIT-RELATED"/>
    <property type="match status" value="1"/>
</dbReference>
<dbReference type="RefSeq" id="WP_172354785.1">
    <property type="nucleotide sequence ID" value="NZ_BLLH01000001.1"/>
</dbReference>